<protein>
    <submittedName>
        <fullName evidence="2">Uncharacterized protein</fullName>
    </submittedName>
</protein>
<dbReference type="Proteomes" id="UP000887565">
    <property type="component" value="Unplaced"/>
</dbReference>
<organism evidence="1 2">
    <name type="scientific">Romanomermis culicivorax</name>
    <name type="common">Nematode worm</name>
    <dbReference type="NCBI Taxonomy" id="13658"/>
    <lineage>
        <taxon>Eukaryota</taxon>
        <taxon>Metazoa</taxon>
        <taxon>Ecdysozoa</taxon>
        <taxon>Nematoda</taxon>
        <taxon>Enoplea</taxon>
        <taxon>Dorylaimia</taxon>
        <taxon>Mermithida</taxon>
        <taxon>Mermithoidea</taxon>
        <taxon>Mermithidae</taxon>
        <taxon>Romanomermis</taxon>
    </lineage>
</organism>
<evidence type="ECO:0000313" key="2">
    <source>
        <dbReference type="WBParaSite" id="nRc.2.0.1.t05144-RA"/>
    </source>
</evidence>
<keyword evidence="1" id="KW-1185">Reference proteome</keyword>
<reference evidence="2" key="1">
    <citation type="submission" date="2022-11" db="UniProtKB">
        <authorList>
            <consortium name="WormBaseParasite"/>
        </authorList>
    </citation>
    <scope>IDENTIFICATION</scope>
</reference>
<dbReference type="WBParaSite" id="nRc.2.0.1.t05144-RA">
    <property type="protein sequence ID" value="nRc.2.0.1.t05144-RA"/>
    <property type="gene ID" value="nRc.2.0.1.g05144"/>
</dbReference>
<sequence length="90" mass="10229">MAGRFIGPCGADFVKHVSQKIFPQWLQWTFRRCLLNGTLQPLHMKTSSSCCQRTLKNAATTKKITYSRDSELTISVRRLTIDCSSSCMIK</sequence>
<proteinExistence type="predicted"/>
<name>A0A915HTQ6_ROMCU</name>
<accession>A0A915HTQ6</accession>
<dbReference type="AlphaFoldDB" id="A0A915HTQ6"/>
<evidence type="ECO:0000313" key="1">
    <source>
        <dbReference type="Proteomes" id="UP000887565"/>
    </source>
</evidence>